<evidence type="ECO:0000256" key="1">
    <source>
        <dbReference type="SAM" id="MobiDB-lite"/>
    </source>
</evidence>
<evidence type="ECO:0000313" key="3">
    <source>
        <dbReference type="Proteomes" id="UP000324800"/>
    </source>
</evidence>
<comment type="caution">
    <text evidence="2">The sequence shown here is derived from an EMBL/GenBank/DDBJ whole genome shotgun (WGS) entry which is preliminary data.</text>
</comment>
<accession>A0A5J4WED0</accession>
<gene>
    <name evidence="2" type="ORF">EZS28_011389</name>
</gene>
<protein>
    <submittedName>
        <fullName evidence="2">Uncharacterized protein</fullName>
    </submittedName>
</protein>
<dbReference type="EMBL" id="SNRW01002344">
    <property type="protein sequence ID" value="KAA6393086.1"/>
    <property type="molecule type" value="Genomic_DNA"/>
</dbReference>
<reference evidence="2 3" key="1">
    <citation type="submission" date="2019-03" db="EMBL/GenBank/DDBJ databases">
        <title>Single cell metagenomics reveals metabolic interactions within the superorganism composed of flagellate Streblomastix strix and complex community of Bacteroidetes bacteria on its surface.</title>
        <authorList>
            <person name="Treitli S.C."/>
            <person name="Kolisko M."/>
            <person name="Husnik F."/>
            <person name="Keeling P."/>
            <person name="Hampl V."/>
        </authorList>
    </citation>
    <scope>NUCLEOTIDE SEQUENCE [LARGE SCALE GENOMIC DNA]</scope>
    <source>
        <strain evidence="2">ST1C</strain>
    </source>
</reference>
<feature type="region of interest" description="Disordered" evidence="1">
    <location>
        <begin position="152"/>
        <end position="172"/>
    </location>
</feature>
<dbReference type="AlphaFoldDB" id="A0A5J4WED0"/>
<proteinExistence type="predicted"/>
<sequence>MEKLGEQDNIGAVTKSNLLQRKRRIDREIGLIIKGAIELRGNQSNQSVRCSIVVQNICNKETGRRIEESNGLSTVEHTNEIVTFYNERSEQGTGNMEEERLGMFDGHQISIQPCGSDRGVGEIPSVYAQRNTLHVSGNAFRDLNSTEDFCKDNINNNRQSEKQKSNLNNQLR</sequence>
<dbReference type="Proteomes" id="UP000324800">
    <property type="component" value="Unassembled WGS sequence"/>
</dbReference>
<name>A0A5J4WED0_9EUKA</name>
<organism evidence="2 3">
    <name type="scientific">Streblomastix strix</name>
    <dbReference type="NCBI Taxonomy" id="222440"/>
    <lineage>
        <taxon>Eukaryota</taxon>
        <taxon>Metamonada</taxon>
        <taxon>Preaxostyla</taxon>
        <taxon>Oxymonadida</taxon>
        <taxon>Streblomastigidae</taxon>
        <taxon>Streblomastix</taxon>
    </lineage>
</organism>
<evidence type="ECO:0000313" key="2">
    <source>
        <dbReference type="EMBL" id="KAA6393086.1"/>
    </source>
</evidence>